<feature type="repeat" description="TPR" evidence="3">
    <location>
        <begin position="83"/>
        <end position="116"/>
    </location>
</feature>
<dbReference type="SMART" id="SM00028">
    <property type="entry name" value="TPR"/>
    <property type="match status" value="8"/>
</dbReference>
<dbReference type="CDD" id="cd06257">
    <property type="entry name" value="DnaJ"/>
    <property type="match status" value="1"/>
</dbReference>
<feature type="repeat" description="TPR" evidence="3">
    <location>
        <begin position="284"/>
        <end position="317"/>
    </location>
</feature>
<evidence type="ECO:0000259" key="5">
    <source>
        <dbReference type="PROSITE" id="PS50076"/>
    </source>
</evidence>
<dbReference type="InterPro" id="IPR036869">
    <property type="entry name" value="J_dom_sf"/>
</dbReference>
<name>A0ABR3BCP9_PHYBL</name>
<dbReference type="InterPro" id="IPR001623">
    <property type="entry name" value="DnaJ_domain"/>
</dbReference>
<dbReference type="Gene3D" id="1.25.40.10">
    <property type="entry name" value="Tetratricopeptide repeat domain"/>
    <property type="match status" value="1"/>
</dbReference>
<dbReference type="PROSITE" id="PS50076">
    <property type="entry name" value="DNAJ_2"/>
    <property type="match status" value="1"/>
</dbReference>
<feature type="domain" description="J" evidence="5">
    <location>
        <begin position="372"/>
        <end position="437"/>
    </location>
</feature>
<dbReference type="InterPro" id="IPR019734">
    <property type="entry name" value="TPR_rpt"/>
</dbReference>
<comment type="caution">
    <text evidence="6">The sequence shown here is derived from an EMBL/GenBank/DDBJ whole genome shotgun (WGS) entry which is preliminary data.</text>
</comment>
<reference evidence="6 7" key="1">
    <citation type="submission" date="2024-04" db="EMBL/GenBank/DDBJ databases">
        <title>Symmetric and asymmetric DNA N6-adenine methylation regulates different biological responses in Mucorales.</title>
        <authorList>
            <consortium name="Lawrence Berkeley National Laboratory"/>
            <person name="Lax C."/>
            <person name="Mondo S.J."/>
            <person name="Osorio-Concepcion M."/>
            <person name="Muszewska A."/>
            <person name="Corrochano-Luque M."/>
            <person name="Gutierrez G."/>
            <person name="Riley R."/>
            <person name="Lipzen A."/>
            <person name="Guo J."/>
            <person name="Hundley H."/>
            <person name="Amirebrahimi M."/>
            <person name="Ng V."/>
            <person name="Lorenzo-Gutierrez D."/>
            <person name="Binder U."/>
            <person name="Yang J."/>
            <person name="Song Y."/>
            <person name="Canovas D."/>
            <person name="Navarro E."/>
            <person name="Freitag M."/>
            <person name="Gabaldon T."/>
            <person name="Grigoriev I.V."/>
            <person name="Corrochano L.M."/>
            <person name="Nicolas F.E."/>
            <person name="Garre V."/>
        </authorList>
    </citation>
    <scope>NUCLEOTIDE SEQUENCE [LARGE SCALE GENOMIC DNA]</scope>
    <source>
        <strain evidence="6 7">L51</strain>
    </source>
</reference>
<keyword evidence="2 3" id="KW-0802">TPR repeat</keyword>
<evidence type="ECO:0000256" key="4">
    <source>
        <dbReference type="SAM" id="MobiDB-lite"/>
    </source>
</evidence>
<evidence type="ECO:0000256" key="3">
    <source>
        <dbReference type="PROSITE-ProRule" id="PRU00339"/>
    </source>
</evidence>
<evidence type="ECO:0000313" key="7">
    <source>
        <dbReference type="Proteomes" id="UP001448207"/>
    </source>
</evidence>
<sequence>MSDTSMDIDTPPVSAEEIKNQANQQYKDGNYREAVELYSKAIELSPKTPTYYSNRAAALMMLSKYKEAASDCRVATELDPENTKAYARGGKCHLYLGNLEAATRQYEIALQKEPNNPQFQKEHNTLLHVKHYLQQVEMYMKNNQWGLARNSLDRAISFVDSSQTPYKWRLWEGECALGQKNYSEASRIASNIVRMDTKNPDGVYLRARVLYSQGDNANAVAHCLEALRCDPDFTQARTLLKKARAIEAQKESGNAAFKANNLQEAYDAYTAALAMDEENSAMNAKLYSNRAAVLQKLKQFEDALKDCDKALELDPDFIKVYSRRAACYMELEQYEEAVRDYKKLTESDGSNREYINLLRKAELEYKKSLRKDYYKVLELSKSATDSEIKKAYRKLALQYHPDKNAGDDKAEARFKEIGEAYTILSDPQKKARFDSGADMDGGMGGMGGGFDSGGVDINDVFTQMFGMGGMGGMGGQQGFPGGGFPGGGGGGRRSGFGQGGHSFHFG</sequence>
<accession>A0ABR3BCP9</accession>
<dbReference type="PRINTS" id="PR00625">
    <property type="entry name" value="JDOMAIN"/>
</dbReference>
<dbReference type="Pfam" id="PF13432">
    <property type="entry name" value="TPR_16"/>
    <property type="match status" value="1"/>
</dbReference>
<protein>
    <recommendedName>
        <fullName evidence="5">J domain-containing protein</fullName>
    </recommendedName>
</protein>
<dbReference type="Gene3D" id="1.10.287.110">
    <property type="entry name" value="DnaJ domain"/>
    <property type="match status" value="1"/>
</dbReference>
<dbReference type="PANTHER" id="PTHR45188">
    <property type="entry name" value="DNAJ PROTEIN P58IPK HOMOLOG"/>
    <property type="match status" value="1"/>
</dbReference>
<dbReference type="PROSITE" id="PS50005">
    <property type="entry name" value="TPR"/>
    <property type="match status" value="5"/>
</dbReference>
<dbReference type="PANTHER" id="PTHR45188:SF2">
    <property type="entry name" value="DNAJ HOMOLOG SUBFAMILY C MEMBER 7"/>
    <property type="match status" value="1"/>
</dbReference>
<evidence type="ECO:0000313" key="6">
    <source>
        <dbReference type="EMBL" id="KAL0096486.1"/>
    </source>
</evidence>
<evidence type="ECO:0000256" key="2">
    <source>
        <dbReference type="ARBA" id="ARBA00022803"/>
    </source>
</evidence>
<organism evidence="6 7">
    <name type="scientific">Phycomyces blakesleeanus</name>
    <dbReference type="NCBI Taxonomy" id="4837"/>
    <lineage>
        <taxon>Eukaryota</taxon>
        <taxon>Fungi</taxon>
        <taxon>Fungi incertae sedis</taxon>
        <taxon>Mucoromycota</taxon>
        <taxon>Mucoromycotina</taxon>
        <taxon>Mucoromycetes</taxon>
        <taxon>Mucorales</taxon>
        <taxon>Phycomycetaceae</taxon>
        <taxon>Phycomyces</taxon>
    </lineage>
</organism>
<dbReference type="SUPFAM" id="SSF48452">
    <property type="entry name" value="TPR-like"/>
    <property type="match status" value="1"/>
</dbReference>
<feature type="region of interest" description="Disordered" evidence="4">
    <location>
        <begin position="485"/>
        <end position="506"/>
    </location>
</feature>
<feature type="compositionally biased region" description="Gly residues" evidence="4">
    <location>
        <begin position="485"/>
        <end position="500"/>
    </location>
</feature>
<dbReference type="InterPro" id="IPR011990">
    <property type="entry name" value="TPR-like_helical_dom_sf"/>
</dbReference>
<dbReference type="SMART" id="SM00271">
    <property type="entry name" value="DnaJ"/>
    <property type="match status" value="1"/>
</dbReference>
<dbReference type="Pfam" id="PF13181">
    <property type="entry name" value="TPR_8"/>
    <property type="match status" value="1"/>
</dbReference>
<dbReference type="Proteomes" id="UP001448207">
    <property type="component" value="Unassembled WGS sequence"/>
</dbReference>
<dbReference type="EMBL" id="JBCLYO010000001">
    <property type="protein sequence ID" value="KAL0096486.1"/>
    <property type="molecule type" value="Genomic_DNA"/>
</dbReference>
<keyword evidence="1" id="KW-0677">Repeat</keyword>
<dbReference type="SUPFAM" id="SSF46565">
    <property type="entry name" value="Chaperone J-domain"/>
    <property type="match status" value="1"/>
</dbReference>
<dbReference type="PROSITE" id="PS50293">
    <property type="entry name" value="TPR_REGION"/>
    <property type="match status" value="1"/>
</dbReference>
<feature type="repeat" description="TPR" evidence="3">
    <location>
        <begin position="318"/>
        <end position="351"/>
    </location>
</feature>
<proteinExistence type="predicted"/>
<gene>
    <name evidence="6" type="ORF">J3Q64DRAFT_1707912</name>
</gene>
<keyword evidence="7" id="KW-1185">Reference proteome</keyword>
<dbReference type="Pfam" id="PF00515">
    <property type="entry name" value="TPR_1"/>
    <property type="match status" value="1"/>
</dbReference>
<evidence type="ECO:0000256" key="1">
    <source>
        <dbReference type="ARBA" id="ARBA00022737"/>
    </source>
</evidence>
<feature type="repeat" description="TPR" evidence="3">
    <location>
        <begin position="246"/>
        <end position="279"/>
    </location>
</feature>
<feature type="repeat" description="TPR" evidence="3">
    <location>
        <begin position="15"/>
        <end position="48"/>
    </location>
</feature>
<dbReference type="Pfam" id="PF00226">
    <property type="entry name" value="DnaJ"/>
    <property type="match status" value="1"/>
</dbReference>
<dbReference type="Pfam" id="PF13414">
    <property type="entry name" value="TPR_11"/>
    <property type="match status" value="1"/>
</dbReference>